<organism evidence="2">
    <name type="scientific">Arion vulgaris</name>
    <dbReference type="NCBI Taxonomy" id="1028688"/>
    <lineage>
        <taxon>Eukaryota</taxon>
        <taxon>Metazoa</taxon>
        <taxon>Spiralia</taxon>
        <taxon>Lophotrochozoa</taxon>
        <taxon>Mollusca</taxon>
        <taxon>Gastropoda</taxon>
        <taxon>Heterobranchia</taxon>
        <taxon>Euthyneura</taxon>
        <taxon>Panpulmonata</taxon>
        <taxon>Eupulmonata</taxon>
        <taxon>Stylommatophora</taxon>
        <taxon>Helicina</taxon>
        <taxon>Arionoidea</taxon>
        <taxon>Arionidae</taxon>
        <taxon>Arion</taxon>
    </lineage>
</organism>
<reference evidence="2" key="1">
    <citation type="submission" date="2014-12" db="EMBL/GenBank/DDBJ databases">
        <title>Insight into the proteome of Arion vulgaris.</title>
        <authorList>
            <person name="Aradska J."/>
            <person name="Bulat T."/>
            <person name="Smidak R."/>
            <person name="Sarate P."/>
            <person name="Gangsoo J."/>
            <person name="Sialana F."/>
            <person name="Bilban M."/>
            <person name="Lubec G."/>
        </authorList>
    </citation>
    <scope>NUCLEOTIDE SEQUENCE</scope>
    <source>
        <tissue evidence="2">Skin</tissue>
    </source>
</reference>
<feature type="non-terminal residue" evidence="2">
    <location>
        <position position="1"/>
    </location>
</feature>
<name>A0A0B6YZ79_9EUPU</name>
<feature type="chain" id="PRO_5002110906" description="G-protein coupled receptors family 1 profile domain-containing protein" evidence="1">
    <location>
        <begin position="30"/>
        <end position="63"/>
    </location>
</feature>
<gene>
    <name evidence="2" type="primary">ORF40956</name>
</gene>
<feature type="signal peptide" evidence="1">
    <location>
        <begin position="1"/>
        <end position="29"/>
    </location>
</feature>
<accession>A0A0B6YZ79</accession>
<protein>
    <recommendedName>
        <fullName evidence="3">G-protein coupled receptors family 1 profile domain-containing protein</fullName>
    </recommendedName>
</protein>
<evidence type="ECO:0000313" key="2">
    <source>
        <dbReference type="EMBL" id="CEK60986.1"/>
    </source>
</evidence>
<evidence type="ECO:0008006" key="3">
    <source>
        <dbReference type="Google" id="ProtNLM"/>
    </source>
</evidence>
<proteinExistence type="predicted"/>
<dbReference type="EMBL" id="HACG01014121">
    <property type="protein sequence ID" value="CEK60986.1"/>
    <property type="molecule type" value="Transcribed_RNA"/>
</dbReference>
<evidence type="ECO:0000256" key="1">
    <source>
        <dbReference type="SAM" id="SignalP"/>
    </source>
</evidence>
<dbReference type="AlphaFoldDB" id="A0A0B6YZ79"/>
<keyword evidence="1" id="KW-0732">Signal</keyword>
<sequence length="63" mass="6854">AVNGISNVMMKSATFLVGVLWVTPDPCVTQRLMNVKRSPVKIMAPVQIYVEITLAPVLADTLI</sequence>